<protein>
    <submittedName>
        <fullName evidence="1">Uncharacterized protein</fullName>
    </submittedName>
</protein>
<dbReference type="HOGENOM" id="CLU_3403287_0_0_5"/>
<proteinExistence type="predicted"/>
<name>Q2GFY7_EHRCR</name>
<dbReference type="AlphaFoldDB" id="Q2GFY7"/>
<evidence type="ECO:0000313" key="1">
    <source>
        <dbReference type="EMBL" id="ABD45452.1"/>
    </source>
</evidence>
<organism evidence="1 2">
    <name type="scientific">Ehrlichia chaffeensis (strain ATCC CRL-10679 / Arkansas)</name>
    <dbReference type="NCBI Taxonomy" id="205920"/>
    <lineage>
        <taxon>Bacteria</taxon>
        <taxon>Pseudomonadati</taxon>
        <taxon>Pseudomonadota</taxon>
        <taxon>Alphaproteobacteria</taxon>
        <taxon>Rickettsiales</taxon>
        <taxon>Anaplasmataceae</taxon>
        <taxon>Ehrlichia</taxon>
    </lineage>
</organism>
<gene>
    <name evidence="1" type="ordered locus">ECH_0851</name>
</gene>
<accession>Q2GFY7</accession>
<dbReference type="KEGG" id="ech:ECH_0851"/>
<reference evidence="1 2" key="1">
    <citation type="journal article" date="2006" name="PLoS Genet.">
        <title>Comparative genomics of emerging human ehrlichiosis agents.</title>
        <authorList>
            <person name="Dunning Hotopp J.C."/>
            <person name="Lin M."/>
            <person name="Madupu R."/>
            <person name="Crabtree J."/>
            <person name="Angiuoli S.V."/>
            <person name="Eisen J.A."/>
            <person name="Seshadri R."/>
            <person name="Ren Q."/>
            <person name="Wu M."/>
            <person name="Utterback T.R."/>
            <person name="Smith S."/>
            <person name="Lewis M."/>
            <person name="Khouri H."/>
            <person name="Zhang C."/>
            <person name="Niu H."/>
            <person name="Lin Q."/>
            <person name="Ohashi N."/>
            <person name="Zhi N."/>
            <person name="Nelson W."/>
            <person name="Brinkac L.M."/>
            <person name="Dodson R.J."/>
            <person name="Rosovitz M.J."/>
            <person name="Sundaram J."/>
            <person name="Daugherty S.C."/>
            <person name="Davidsen T."/>
            <person name="Durkin A.S."/>
            <person name="Gwinn M."/>
            <person name="Haft D.H."/>
            <person name="Selengut J.D."/>
            <person name="Sullivan S.A."/>
            <person name="Zafar N."/>
            <person name="Zhou L."/>
            <person name="Benahmed F."/>
            <person name="Forberger H."/>
            <person name="Halpin R."/>
            <person name="Mulligan S."/>
            <person name="Robinson J."/>
            <person name="White O."/>
            <person name="Rikihisa Y."/>
            <person name="Tettelin H."/>
        </authorList>
    </citation>
    <scope>NUCLEOTIDE SEQUENCE [LARGE SCALE GENOMIC DNA]</scope>
    <source>
        <strain evidence="2">ATCC CRL-10679 / Arkansas</strain>
    </source>
</reference>
<keyword evidence="2" id="KW-1185">Reference proteome</keyword>
<dbReference type="Proteomes" id="UP000008320">
    <property type="component" value="Chromosome"/>
</dbReference>
<dbReference type="EMBL" id="CP000236">
    <property type="protein sequence ID" value="ABD45452.1"/>
    <property type="molecule type" value="Genomic_DNA"/>
</dbReference>
<evidence type="ECO:0000313" key="2">
    <source>
        <dbReference type="Proteomes" id="UP000008320"/>
    </source>
</evidence>
<sequence length="30" mass="3496">MEFNDKIITVTVQENYNNPSIISHNKNCKT</sequence>